<protein>
    <submittedName>
        <fullName evidence="1">Uncharacterized protein</fullName>
    </submittedName>
</protein>
<evidence type="ECO:0000313" key="1">
    <source>
        <dbReference type="EMBL" id="ACS19108.1"/>
    </source>
</evidence>
<gene>
    <name evidence="1" type="ordered locus">Vapar_2482</name>
</gene>
<sequence>MPINSQSAQGQRIHAFLCKELGIPKTAKVVKVEYGVGMVFTVAVDFYPEAEKRSNEIEVTSLLSGAREFIAGVAA</sequence>
<dbReference type="EMBL" id="CP001635">
    <property type="protein sequence ID" value="ACS19108.1"/>
    <property type="molecule type" value="Genomic_DNA"/>
</dbReference>
<dbReference type="OrthoDB" id="9800595at2"/>
<name>C5CJQ5_VARPS</name>
<dbReference type="AlphaFoldDB" id="C5CJQ5"/>
<accession>C5CJQ5</accession>
<dbReference type="STRING" id="543728.Vapar_2482"/>
<proteinExistence type="predicted"/>
<dbReference type="HOGENOM" id="CLU_2670058_0_0_4"/>
<dbReference type="KEGG" id="vap:Vapar_2482"/>
<organism evidence="1">
    <name type="scientific">Variovorax paradoxus (strain S110)</name>
    <dbReference type="NCBI Taxonomy" id="543728"/>
    <lineage>
        <taxon>Bacteria</taxon>
        <taxon>Pseudomonadati</taxon>
        <taxon>Pseudomonadota</taxon>
        <taxon>Betaproteobacteria</taxon>
        <taxon>Burkholderiales</taxon>
        <taxon>Comamonadaceae</taxon>
        <taxon>Variovorax</taxon>
    </lineage>
</organism>
<reference evidence="1" key="1">
    <citation type="submission" date="2009-06" db="EMBL/GenBank/DDBJ databases">
        <title>Complete sequence of chromosome 1 of Variovorax paradoxus S110.</title>
        <authorList>
            <consortium name="US DOE Joint Genome Institute"/>
            <person name="Lucas S."/>
            <person name="Copeland A."/>
            <person name="Lapidus A."/>
            <person name="Glavina del Rio T."/>
            <person name="Tice H."/>
            <person name="Bruce D."/>
            <person name="Goodwin L."/>
            <person name="Pitluck S."/>
            <person name="Chertkov O."/>
            <person name="Brettin T."/>
            <person name="Detter J.C."/>
            <person name="Han C."/>
            <person name="Larimer F."/>
            <person name="Land M."/>
            <person name="Hauser L."/>
            <person name="Kyrpides N."/>
            <person name="Ovchinnikova G."/>
            <person name="Orwin P."/>
            <person name="Leadbetter J.R."/>
            <person name="Spain J.C."/>
            <person name="Han J.I."/>
        </authorList>
    </citation>
    <scope>NUCLEOTIDE SEQUENCE</scope>
    <source>
        <strain evidence="1">S110</strain>
    </source>
</reference>